<dbReference type="EMBL" id="JAKMYX010000025">
    <property type="protein sequence ID" value="MDH5921164.1"/>
    <property type="molecule type" value="Genomic_DNA"/>
</dbReference>
<gene>
    <name evidence="2" type="ORF">L8R85_09010</name>
</gene>
<organism evidence="2 3">
    <name type="scientific">Vibrio splendidus</name>
    <dbReference type="NCBI Taxonomy" id="29497"/>
    <lineage>
        <taxon>Bacteria</taxon>
        <taxon>Pseudomonadati</taxon>
        <taxon>Pseudomonadota</taxon>
        <taxon>Gammaproteobacteria</taxon>
        <taxon>Vibrionales</taxon>
        <taxon>Vibrionaceae</taxon>
        <taxon>Vibrio</taxon>
    </lineage>
</organism>
<evidence type="ECO:0000313" key="3">
    <source>
        <dbReference type="Proteomes" id="UP001159663"/>
    </source>
</evidence>
<name>A0AA43JWL5_VIBSP</name>
<dbReference type="Proteomes" id="UP001159663">
    <property type="component" value="Unassembled WGS sequence"/>
</dbReference>
<accession>A0AA43JWL5</accession>
<protein>
    <submittedName>
        <fullName evidence="2">Chromosome partitioning protein ParA</fullName>
    </submittedName>
</protein>
<evidence type="ECO:0000313" key="2">
    <source>
        <dbReference type="EMBL" id="MDH5921164.1"/>
    </source>
</evidence>
<dbReference type="RefSeq" id="WP_249633105.1">
    <property type="nucleotide sequence ID" value="NZ_JAKMYX010000025.1"/>
</dbReference>
<evidence type="ECO:0000256" key="1">
    <source>
        <dbReference type="SAM" id="Coils"/>
    </source>
</evidence>
<reference evidence="2" key="1">
    <citation type="submission" date="2022-01" db="EMBL/GenBank/DDBJ databases">
        <title>Vibrio aestuarianus Clade A and Clade B isolates are associated with Pacific oyster (Crassostrea gigas) disease outbreaks across Ireland.</title>
        <authorList>
            <person name="Coyle N."/>
            <person name="O'Toole C."/>
            <person name="Thomas J.C.L."/>
            <person name="Ryder D."/>
            <person name="Cheslett D."/>
            <person name="Feist S."/>
            <person name="Bean T."/>
            <person name="Joseph A."/>
            <person name="Waina A."/>
            <person name="Feil E."/>
            <person name="Verner-Jeffreys D.W."/>
        </authorList>
    </citation>
    <scope>NUCLEOTIDE SEQUENCE</scope>
    <source>
        <strain evidence="2">S/17/14 A</strain>
    </source>
</reference>
<keyword evidence="1" id="KW-0175">Coiled coil</keyword>
<proteinExistence type="predicted"/>
<sequence>MQLNRSFILKIKNSLEKSAFSADDFEFEFPANDELIIITFSHHPQFQFSIREIQYSNEIKKSKPIQHDIFSSALRGQPKGDETEFITEQIREFEVTMSPGELKSVNQFRESNLGRVTYDIESWCSNIESELIVLYAETPSCDDQLANQIDEMFPNEMLDSEERFTELELEALKENLESLFDRINKIREECNLSEERLKTLQAALNKAQNNAKFYPKGAWLRFNKAKITGTLKKLLAAPEVRQLGYEVIKKIVLKEI</sequence>
<dbReference type="AlphaFoldDB" id="A0AA43JWL5"/>
<comment type="caution">
    <text evidence="2">The sequence shown here is derived from an EMBL/GenBank/DDBJ whole genome shotgun (WGS) entry which is preliminary data.</text>
</comment>
<feature type="coiled-coil region" evidence="1">
    <location>
        <begin position="155"/>
        <end position="210"/>
    </location>
</feature>